<keyword evidence="5" id="KW-1185">Reference proteome</keyword>
<keyword evidence="2" id="KW-0808">Transferase</keyword>
<dbReference type="Gramene" id="TVU25767">
    <property type="protein sequence ID" value="TVU25767"/>
    <property type="gene ID" value="EJB05_28275"/>
</dbReference>
<evidence type="ECO:0000313" key="5">
    <source>
        <dbReference type="Proteomes" id="UP000324897"/>
    </source>
</evidence>
<dbReference type="GO" id="GO:0016747">
    <property type="term" value="F:acyltransferase activity, transferring groups other than amino-acyl groups"/>
    <property type="evidence" value="ECO:0007669"/>
    <property type="project" value="UniProtKB-ARBA"/>
</dbReference>
<dbReference type="Gene3D" id="3.30.559.10">
    <property type="entry name" value="Chloramphenicol acetyltransferase-like domain"/>
    <property type="match status" value="1"/>
</dbReference>
<feature type="region of interest" description="Disordered" evidence="3">
    <location>
        <begin position="1"/>
        <end position="27"/>
    </location>
</feature>
<evidence type="ECO:0000256" key="1">
    <source>
        <dbReference type="ARBA" id="ARBA00009861"/>
    </source>
</evidence>
<dbReference type="EMBL" id="RWGY01000013">
    <property type="protein sequence ID" value="TVU25767.1"/>
    <property type="molecule type" value="Genomic_DNA"/>
</dbReference>
<dbReference type="InterPro" id="IPR023213">
    <property type="entry name" value="CAT-like_dom_sf"/>
</dbReference>
<comment type="caution">
    <text evidence="4">The sequence shown here is derived from an EMBL/GenBank/DDBJ whole genome shotgun (WGS) entry which is preliminary data.</text>
</comment>
<sequence length="79" mass="9020">MVSFRARRRNPELVTPAHPTPHEYKSLSDIDDQHGLRYYAAGVEFFRRRHDVPAGDGVDPVRLIRGALAEALVSYYTTH</sequence>
<comment type="similarity">
    <text evidence="1">Belongs to the plant acyltransferase family.</text>
</comment>
<reference evidence="4 5" key="1">
    <citation type="journal article" date="2019" name="Sci. Rep.">
        <title>A high-quality genome of Eragrostis curvula grass provides insights into Poaceae evolution and supports new strategies to enhance forage quality.</title>
        <authorList>
            <person name="Carballo J."/>
            <person name="Santos B.A.C.M."/>
            <person name="Zappacosta D."/>
            <person name="Garbus I."/>
            <person name="Selva J.P."/>
            <person name="Gallo C.A."/>
            <person name="Diaz A."/>
            <person name="Albertini E."/>
            <person name="Caccamo M."/>
            <person name="Echenique V."/>
        </authorList>
    </citation>
    <scope>NUCLEOTIDE SEQUENCE [LARGE SCALE GENOMIC DNA]</scope>
    <source>
        <strain evidence="5">cv. Victoria</strain>
        <tissue evidence="4">Leaf</tissue>
    </source>
</reference>
<organism evidence="4 5">
    <name type="scientific">Eragrostis curvula</name>
    <name type="common">weeping love grass</name>
    <dbReference type="NCBI Taxonomy" id="38414"/>
    <lineage>
        <taxon>Eukaryota</taxon>
        <taxon>Viridiplantae</taxon>
        <taxon>Streptophyta</taxon>
        <taxon>Embryophyta</taxon>
        <taxon>Tracheophyta</taxon>
        <taxon>Spermatophyta</taxon>
        <taxon>Magnoliopsida</taxon>
        <taxon>Liliopsida</taxon>
        <taxon>Poales</taxon>
        <taxon>Poaceae</taxon>
        <taxon>PACMAD clade</taxon>
        <taxon>Chloridoideae</taxon>
        <taxon>Eragrostideae</taxon>
        <taxon>Eragrostidinae</taxon>
        <taxon>Eragrostis</taxon>
    </lineage>
</organism>
<evidence type="ECO:0000313" key="4">
    <source>
        <dbReference type="EMBL" id="TVU25767.1"/>
    </source>
</evidence>
<accession>A0A5J9URI7</accession>
<dbReference type="AlphaFoldDB" id="A0A5J9URI7"/>
<protein>
    <submittedName>
        <fullName evidence="4">Uncharacterized protein</fullName>
    </submittedName>
</protein>
<dbReference type="PANTHER" id="PTHR31147">
    <property type="entry name" value="ACYL TRANSFERASE 4"/>
    <property type="match status" value="1"/>
</dbReference>
<proteinExistence type="inferred from homology"/>
<evidence type="ECO:0000256" key="3">
    <source>
        <dbReference type="SAM" id="MobiDB-lite"/>
    </source>
</evidence>
<dbReference type="PANTHER" id="PTHR31147:SF66">
    <property type="entry name" value="OS05G0315700 PROTEIN"/>
    <property type="match status" value="1"/>
</dbReference>
<evidence type="ECO:0000256" key="2">
    <source>
        <dbReference type="ARBA" id="ARBA00022679"/>
    </source>
</evidence>
<feature type="non-terminal residue" evidence="4">
    <location>
        <position position="1"/>
    </location>
</feature>
<dbReference type="InterPro" id="IPR050898">
    <property type="entry name" value="Plant_acyltransferase"/>
</dbReference>
<name>A0A5J9URI7_9POAL</name>
<dbReference type="Proteomes" id="UP000324897">
    <property type="component" value="Chromosome 2"/>
</dbReference>
<dbReference type="OrthoDB" id="783018at2759"/>
<gene>
    <name evidence="4" type="ORF">EJB05_28275</name>
</gene>